<feature type="compositionally biased region" description="Low complexity" evidence="4">
    <location>
        <begin position="1139"/>
        <end position="1154"/>
    </location>
</feature>
<keyword evidence="2 3" id="KW-0040">ANK repeat</keyword>
<keyword evidence="1" id="KW-0677">Repeat</keyword>
<feature type="compositionally biased region" description="Basic and acidic residues" evidence="4">
    <location>
        <begin position="560"/>
        <end position="571"/>
    </location>
</feature>
<feature type="region of interest" description="Disordered" evidence="4">
    <location>
        <begin position="1452"/>
        <end position="1490"/>
    </location>
</feature>
<proteinExistence type="predicted"/>
<gene>
    <name evidence="5" type="ORF">CYMTET_51096</name>
</gene>
<feature type="compositionally biased region" description="Acidic residues" evidence="4">
    <location>
        <begin position="681"/>
        <end position="698"/>
    </location>
</feature>
<evidence type="ECO:0000313" key="5">
    <source>
        <dbReference type="EMBL" id="KAK3238939.1"/>
    </source>
</evidence>
<feature type="compositionally biased region" description="Acidic residues" evidence="4">
    <location>
        <begin position="625"/>
        <end position="636"/>
    </location>
</feature>
<dbReference type="PANTHER" id="PTHR24201:SF15">
    <property type="entry name" value="ANKYRIN REPEAT DOMAIN-CONTAINING PROTEIN 66"/>
    <property type="match status" value="1"/>
</dbReference>
<accession>A0AAE0BNH1</accession>
<dbReference type="EMBL" id="LGRX02034068">
    <property type="protein sequence ID" value="KAK3238939.1"/>
    <property type="molecule type" value="Genomic_DNA"/>
</dbReference>
<dbReference type="Gene3D" id="1.25.40.20">
    <property type="entry name" value="Ankyrin repeat-containing domain"/>
    <property type="match status" value="1"/>
</dbReference>
<reference evidence="5 6" key="1">
    <citation type="journal article" date="2015" name="Genome Biol. Evol.">
        <title>Comparative Genomics of a Bacterivorous Green Alga Reveals Evolutionary Causalities and Consequences of Phago-Mixotrophic Mode of Nutrition.</title>
        <authorList>
            <person name="Burns J.A."/>
            <person name="Paasch A."/>
            <person name="Narechania A."/>
            <person name="Kim E."/>
        </authorList>
    </citation>
    <scope>NUCLEOTIDE SEQUENCE [LARGE SCALE GENOMIC DNA]</scope>
    <source>
        <strain evidence="5 6">PLY_AMNH</strain>
    </source>
</reference>
<feature type="compositionally biased region" description="Acidic residues" evidence="4">
    <location>
        <begin position="191"/>
        <end position="202"/>
    </location>
</feature>
<evidence type="ECO:0000313" key="6">
    <source>
        <dbReference type="Proteomes" id="UP001190700"/>
    </source>
</evidence>
<feature type="repeat" description="ANK" evidence="3">
    <location>
        <begin position="127"/>
        <end position="159"/>
    </location>
</feature>
<organism evidence="5 6">
    <name type="scientific">Cymbomonas tetramitiformis</name>
    <dbReference type="NCBI Taxonomy" id="36881"/>
    <lineage>
        <taxon>Eukaryota</taxon>
        <taxon>Viridiplantae</taxon>
        <taxon>Chlorophyta</taxon>
        <taxon>Pyramimonadophyceae</taxon>
        <taxon>Pyramimonadales</taxon>
        <taxon>Pyramimonadaceae</taxon>
        <taxon>Cymbomonas</taxon>
    </lineage>
</organism>
<feature type="compositionally biased region" description="Basic and acidic residues" evidence="4">
    <location>
        <begin position="742"/>
        <end position="753"/>
    </location>
</feature>
<feature type="compositionally biased region" description="Basic and acidic residues" evidence="4">
    <location>
        <begin position="256"/>
        <end position="294"/>
    </location>
</feature>
<keyword evidence="6" id="KW-1185">Reference proteome</keyword>
<dbReference type="PROSITE" id="PS50088">
    <property type="entry name" value="ANK_REPEAT"/>
    <property type="match status" value="2"/>
</dbReference>
<name>A0AAE0BNH1_9CHLO</name>
<protein>
    <submittedName>
        <fullName evidence="5">Uncharacterized protein</fullName>
    </submittedName>
</protein>
<evidence type="ECO:0000256" key="3">
    <source>
        <dbReference type="PROSITE-ProRule" id="PRU00023"/>
    </source>
</evidence>
<feature type="region of interest" description="Disordered" evidence="4">
    <location>
        <begin position="1331"/>
        <end position="1426"/>
    </location>
</feature>
<feature type="region of interest" description="Disordered" evidence="4">
    <location>
        <begin position="1136"/>
        <end position="1203"/>
    </location>
</feature>
<feature type="compositionally biased region" description="Pro residues" evidence="4">
    <location>
        <begin position="1155"/>
        <end position="1183"/>
    </location>
</feature>
<feature type="compositionally biased region" description="Basic and acidic residues" evidence="4">
    <location>
        <begin position="601"/>
        <end position="612"/>
    </location>
</feature>
<comment type="caution">
    <text evidence="5">The sequence shown here is derived from an EMBL/GenBank/DDBJ whole genome shotgun (WGS) entry which is preliminary data.</text>
</comment>
<feature type="compositionally biased region" description="Basic and acidic residues" evidence="4">
    <location>
        <begin position="395"/>
        <end position="422"/>
    </location>
</feature>
<feature type="compositionally biased region" description="Low complexity" evidence="4">
    <location>
        <begin position="983"/>
        <end position="993"/>
    </location>
</feature>
<feature type="compositionally biased region" description="Polar residues" evidence="4">
    <location>
        <begin position="354"/>
        <end position="365"/>
    </location>
</feature>
<feature type="compositionally biased region" description="Low complexity" evidence="4">
    <location>
        <begin position="331"/>
        <end position="345"/>
    </location>
</feature>
<feature type="compositionally biased region" description="Basic and acidic residues" evidence="4">
    <location>
        <begin position="301"/>
        <end position="321"/>
    </location>
</feature>
<feature type="region of interest" description="Disordered" evidence="4">
    <location>
        <begin position="256"/>
        <end position="365"/>
    </location>
</feature>
<feature type="region of interest" description="Disordered" evidence="4">
    <location>
        <begin position="662"/>
        <end position="1051"/>
    </location>
</feature>
<dbReference type="Pfam" id="PF13857">
    <property type="entry name" value="Ank_5"/>
    <property type="match status" value="1"/>
</dbReference>
<dbReference type="PANTHER" id="PTHR24201">
    <property type="entry name" value="ANK_REP_REGION DOMAIN-CONTAINING PROTEIN"/>
    <property type="match status" value="1"/>
</dbReference>
<feature type="compositionally biased region" description="Polar residues" evidence="4">
    <location>
        <begin position="1452"/>
        <end position="1463"/>
    </location>
</feature>
<dbReference type="SMART" id="SM00248">
    <property type="entry name" value="ANK"/>
    <property type="match status" value="3"/>
</dbReference>
<dbReference type="Proteomes" id="UP001190700">
    <property type="component" value="Unassembled WGS sequence"/>
</dbReference>
<evidence type="ECO:0000256" key="4">
    <source>
        <dbReference type="SAM" id="MobiDB-lite"/>
    </source>
</evidence>
<feature type="compositionally biased region" description="Basic and acidic residues" evidence="4">
    <location>
        <begin position="430"/>
        <end position="441"/>
    </location>
</feature>
<feature type="region of interest" description="Disordered" evidence="4">
    <location>
        <begin position="395"/>
        <end position="636"/>
    </location>
</feature>
<dbReference type="SUPFAM" id="SSF48403">
    <property type="entry name" value="Ankyrin repeat"/>
    <property type="match status" value="1"/>
</dbReference>
<evidence type="ECO:0000256" key="2">
    <source>
        <dbReference type="ARBA" id="ARBA00023043"/>
    </source>
</evidence>
<feature type="region of interest" description="Disordered" evidence="4">
    <location>
        <begin position="185"/>
        <end position="210"/>
    </location>
</feature>
<dbReference type="InterPro" id="IPR050776">
    <property type="entry name" value="Ank_Repeat/CDKN_Inhibitor"/>
</dbReference>
<dbReference type="InterPro" id="IPR036770">
    <property type="entry name" value="Ankyrin_rpt-contain_sf"/>
</dbReference>
<feature type="region of interest" description="Disordered" evidence="4">
    <location>
        <begin position="25"/>
        <end position="69"/>
    </location>
</feature>
<dbReference type="PROSITE" id="PS50297">
    <property type="entry name" value="ANK_REP_REGION"/>
    <property type="match status" value="2"/>
</dbReference>
<feature type="repeat" description="ANK" evidence="3">
    <location>
        <begin position="94"/>
        <end position="126"/>
    </location>
</feature>
<feature type="compositionally biased region" description="Basic and acidic residues" evidence="4">
    <location>
        <begin position="1362"/>
        <end position="1371"/>
    </location>
</feature>
<feature type="compositionally biased region" description="Basic and acidic residues" evidence="4">
    <location>
        <begin position="864"/>
        <end position="975"/>
    </location>
</feature>
<feature type="region of interest" description="Disordered" evidence="4">
    <location>
        <begin position="1065"/>
        <end position="1113"/>
    </location>
</feature>
<sequence>MLTLFKKKSKVKSLVNDSNAWKEGDLESAIVNQEHQGREARQASKPRQARGKTSEGEAPKPKPQNSLHRAAAWGNVKALLKALEYENIDQRNEDGVTPLHLAAATGHLEILRVLLGKGASVYTTDNDGCTPLHFAAGVGLVPCIDLLLKSNSPMQNRNMYHETALDVAWRAGSVEAAMFLESRGAQTGVVGEEDEEDEEEEAATPKQAKNFVDGLKEELTQAENARKAAVEEKIQAKKQVEEQERQQKMLLAEQQEKSELQEMQEQIKKNHESEIQERRAEQERRAKEESEKIAKQLQEVQRLEDERKSRLAKGENERESDTAYTPSFGGSRSTSARRSTNQASAGVNEAKGNRIQSSNANPSSILPFSIKVDDIEQEEQVKKKQEAAAALEEQKYWEDLRSKEDALRTETRLPKQRQDSKPRKQQWIGEEERVEKAHLFCDDEETQLDRVGQGAPSSSGEAALAPGRRQQHRSFQAKNESDARPTSRSPGRQAKEQIPPEQGGTPPVAIQTVQGSKTLHDTPVNRVAARGRRSQVVPPEVSVDCEDETHQEQYVPSAVHRSDSGNARARDGIPMARRPVSAGRRRPKLENQPAPQASTRVKGELEPQDKSAVEQQHFLRRAAEEQEEEEEVFSVVESDDYAEGALEERGIQRDARRLLRDKMAAVGASPQESLSPRRNFEEDEEAGAELEHVNEDEDAHQRAQLAEEEAETEAYRRAQLLEEEAREEAEQRAQLEEEEAREEAAAERQRSENEALQMARDLRRQIEAEEEERRQKQAEREEEARQEREEELRALREEEERVLQEEEARREIEEEERRERERHEVERQRRAREEQQRVEEAILREASEREEMAKEQEMLWQAQERNRQAELAREEEKEQQLEEERERQKEELRRNMWEEQRRQAELAQELEDRQWQEEQERRKQEREARRLEREARRQEEQNERQAEEARWQAEQAARREARKEARRQEELRAEQEEAELEAQHAAEAAARHATSGAHGTGLPEAVDLSGIDSPVSPLPPSLREGTVASSGSLGEVYTPAEPPLQASANEEAAMAVHTFGRKKLSVAVPQSPPGPVADSRPLSAAGQQSMISEDAATPPRRAPEAGMAGANHLLRDMDAKHVAASHVTESLSEMTYTGSPYTTFSSYPLTSSPTPSTPYTPIPCTPTTPALHQPPLPLPQEPPRTPKEQLMAQLQRQAREAAEAQQQALEALAAMQDPSQAGEVCVNKAARGTGTSGGGEEQYPSVQKWDGPSQLSVEPAPSSLNGIPKSATTPRHVLASPGLRSAPVQDHHRSPHTLAPGTLMDACAVSQGQPQMAPQVAAVKEPALSTSTMEMNGSNDPRARALRRQQERREAQLQQQREYQEFVDKQRLQHQQPPIGVGGPPLSGSDGQPNGASLWPGVPRSPPPDTAAISMEEPSTPARVMSASAAASAAPVTPLQRSMDALMDFQRSLGTPRSGSAPTTPAARQPSGRHPAPFSATSQETAGQFTQQRASAGMDIYGMEQMAPRHTTVSSAQDHAQGNTRPDKGLAMCPGCQQMMLPTELWEHDKATNCLMKNMINRKR</sequence>
<feature type="compositionally biased region" description="Polar residues" evidence="4">
    <location>
        <begin position="1479"/>
        <end position="1490"/>
    </location>
</feature>
<feature type="compositionally biased region" description="Polar residues" evidence="4">
    <location>
        <begin position="1262"/>
        <end position="1273"/>
    </location>
</feature>
<feature type="region of interest" description="Disordered" evidence="4">
    <location>
        <begin position="1231"/>
        <end position="1277"/>
    </location>
</feature>
<evidence type="ECO:0000256" key="1">
    <source>
        <dbReference type="ARBA" id="ARBA00022737"/>
    </source>
</evidence>
<feature type="compositionally biased region" description="Basic and acidic residues" evidence="4">
    <location>
        <begin position="760"/>
        <end position="857"/>
    </location>
</feature>
<dbReference type="InterPro" id="IPR002110">
    <property type="entry name" value="Ankyrin_rpt"/>
</dbReference>